<dbReference type="GO" id="GO:0016874">
    <property type="term" value="F:ligase activity"/>
    <property type="evidence" value="ECO:0007669"/>
    <property type="project" value="UniProtKB-KW"/>
</dbReference>
<dbReference type="PANTHER" id="PTHR35561:SF1">
    <property type="entry name" value="RNA 2',3'-CYCLIC PHOSPHODIESTERASE"/>
    <property type="match status" value="1"/>
</dbReference>
<accession>A0A3B0QKN9</accession>
<name>A0A3B0QKN9_9ZZZZ</name>
<organism evidence="3">
    <name type="scientific">hydrothermal vent metagenome</name>
    <dbReference type="NCBI Taxonomy" id="652676"/>
    <lineage>
        <taxon>unclassified sequences</taxon>
        <taxon>metagenomes</taxon>
        <taxon>ecological metagenomes</taxon>
    </lineage>
</organism>
<dbReference type="InterPro" id="IPR004175">
    <property type="entry name" value="RNA_CPDase"/>
</dbReference>
<dbReference type="InterPro" id="IPR014051">
    <property type="entry name" value="Phosphoesterase_HXTX"/>
</dbReference>
<proteinExistence type="inferred from homology"/>
<dbReference type="InterPro" id="IPR009097">
    <property type="entry name" value="Cyclic_Pdiesterase"/>
</dbReference>
<sequence length="190" mass="20844">MLRAFIAIPLPPEVKRLLTDVQAELQAAATGQITWTRAEVMHLTLRFIGNIEERQIQTIADAMAHATQGVKGFKLTTDGIGAFPDLKNPKLIYIGLGDSCQLTALSDRINAVTNPGTDELKKPPLIKKYHPHLTLCRVRKKGRINGLSGFTERFSGTEGITFNVSEIVLFKSDLTGKSPVYTTLRCIALG</sequence>
<dbReference type="NCBIfam" id="TIGR02258">
    <property type="entry name" value="2_5_ligase"/>
    <property type="match status" value="1"/>
</dbReference>
<dbReference type="GO" id="GO:0008664">
    <property type="term" value="F:RNA 2',3'-cyclic 3'-phosphodiesterase activity"/>
    <property type="evidence" value="ECO:0007669"/>
    <property type="project" value="InterPro"/>
</dbReference>
<evidence type="ECO:0000259" key="2">
    <source>
        <dbReference type="Pfam" id="PF02834"/>
    </source>
</evidence>
<dbReference type="GO" id="GO:0004113">
    <property type="term" value="F:2',3'-cyclic-nucleotide 3'-phosphodiesterase activity"/>
    <property type="evidence" value="ECO:0007669"/>
    <property type="project" value="InterPro"/>
</dbReference>
<evidence type="ECO:0000256" key="1">
    <source>
        <dbReference type="ARBA" id="ARBA00022801"/>
    </source>
</evidence>
<feature type="domain" description="Phosphoesterase HXTX" evidence="2">
    <location>
        <begin position="121"/>
        <end position="181"/>
    </location>
</feature>
<gene>
    <name evidence="3" type="ORF">MNBD_DELTA01-891</name>
</gene>
<protein>
    <submittedName>
        <fullName evidence="3">2'-5' RNA ligase</fullName>
    </submittedName>
</protein>
<evidence type="ECO:0000313" key="3">
    <source>
        <dbReference type="EMBL" id="VAV82390.1"/>
    </source>
</evidence>
<keyword evidence="3" id="KW-0436">Ligase</keyword>
<keyword evidence="1" id="KW-0378">Hydrolase</keyword>
<dbReference type="Pfam" id="PF02834">
    <property type="entry name" value="LigT_PEase"/>
    <property type="match status" value="2"/>
</dbReference>
<dbReference type="AlphaFoldDB" id="A0A3B0QKN9"/>
<dbReference type="EMBL" id="UOEA01000015">
    <property type="protein sequence ID" value="VAV82390.1"/>
    <property type="molecule type" value="Genomic_DNA"/>
</dbReference>
<dbReference type="PANTHER" id="PTHR35561">
    <property type="entry name" value="RNA 2',3'-CYCLIC PHOSPHODIESTERASE"/>
    <property type="match status" value="1"/>
</dbReference>
<reference evidence="3" key="1">
    <citation type="submission" date="2018-06" db="EMBL/GenBank/DDBJ databases">
        <authorList>
            <person name="Zhirakovskaya E."/>
        </authorList>
    </citation>
    <scope>NUCLEOTIDE SEQUENCE</scope>
</reference>
<dbReference type="HAMAP" id="MF_01940">
    <property type="entry name" value="RNA_CPDase"/>
    <property type="match status" value="1"/>
</dbReference>
<feature type="domain" description="Phosphoesterase HXTX" evidence="2">
    <location>
        <begin position="8"/>
        <end position="93"/>
    </location>
</feature>
<dbReference type="Gene3D" id="3.90.1140.10">
    <property type="entry name" value="Cyclic phosphodiesterase"/>
    <property type="match status" value="1"/>
</dbReference>
<dbReference type="SUPFAM" id="SSF55144">
    <property type="entry name" value="LigT-like"/>
    <property type="match status" value="1"/>
</dbReference>